<dbReference type="VEuPathDB" id="GiardiaDB:GMRT_14919"/>
<dbReference type="OrthoDB" id="1919336at2759"/>
<protein>
    <submittedName>
        <fullName evidence="8">HMG (High mobility group) box-containing protein</fullName>
    </submittedName>
</protein>
<dbReference type="Gene3D" id="1.10.30.10">
    <property type="entry name" value="High mobility group box domain"/>
    <property type="match status" value="1"/>
</dbReference>
<organism evidence="8 9">
    <name type="scientific">Giardia muris</name>
    <dbReference type="NCBI Taxonomy" id="5742"/>
    <lineage>
        <taxon>Eukaryota</taxon>
        <taxon>Metamonada</taxon>
        <taxon>Diplomonadida</taxon>
        <taxon>Hexamitidae</taxon>
        <taxon>Giardiinae</taxon>
        <taxon>Giardia</taxon>
    </lineage>
</organism>
<dbReference type="PROSITE" id="PS50076">
    <property type="entry name" value="DNAJ_2"/>
    <property type="match status" value="1"/>
</dbReference>
<comment type="subcellular location">
    <subcellularLocation>
        <location evidence="1">Nucleus</location>
    </subcellularLocation>
</comment>
<evidence type="ECO:0000256" key="5">
    <source>
        <dbReference type="SAM" id="Coils"/>
    </source>
</evidence>
<keyword evidence="5" id="KW-0175">Coiled coil</keyword>
<evidence type="ECO:0000256" key="2">
    <source>
        <dbReference type="ARBA" id="ARBA00023125"/>
    </source>
</evidence>
<comment type="caution">
    <text evidence="8">The sequence shown here is derived from an EMBL/GenBank/DDBJ whole genome shotgun (WGS) entry which is preliminary data.</text>
</comment>
<gene>
    <name evidence="8" type="ORF">GMRT_14919</name>
</gene>
<dbReference type="GO" id="GO:0003677">
    <property type="term" value="F:DNA binding"/>
    <property type="evidence" value="ECO:0007669"/>
    <property type="project" value="UniProtKB-UniRule"/>
</dbReference>
<dbReference type="SUPFAM" id="SSF47095">
    <property type="entry name" value="HMG-box"/>
    <property type="match status" value="1"/>
</dbReference>
<dbReference type="Pfam" id="PF09011">
    <property type="entry name" value="HMG_box_2"/>
    <property type="match status" value="1"/>
</dbReference>
<dbReference type="SMART" id="SM00398">
    <property type="entry name" value="HMG"/>
    <property type="match status" value="1"/>
</dbReference>
<dbReference type="InterPro" id="IPR036910">
    <property type="entry name" value="HMG_box_dom_sf"/>
</dbReference>
<dbReference type="AlphaFoldDB" id="A0A4Z1T5E3"/>
<evidence type="ECO:0000256" key="1">
    <source>
        <dbReference type="ARBA" id="ARBA00004123"/>
    </source>
</evidence>
<evidence type="ECO:0000313" key="8">
    <source>
        <dbReference type="EMBL" id="TNJ27739.1"/>
    </source>
</evidence>
<feature type="DNA-binding region" description="HMG box" evidence="4">
    <location>
        <begin position="13"/>
        <end position="77"/>
    </location>
</feature>
<sequence>MTTKPGANSDGRPSKPPTAYFLFMRERGDEVKGLSGAERTRTLSTKWKELGEEEKQAYNNRAKELKDAYKIELERWKQEHPDEAEGAMKREPVRAAVKELRVSRGASEKDLKIFFILAHLKAYAKEHSGATIPATKRAKALLIERFEALADEERAAWQTAWEALAETQRGEMREFYESWAPNA</sequence>
<dbReference type="InterPro" id="IPR009071">
    <property type="entry name" value="HMG_box_dom"/>
</dbReference>
<dbReference type="InterPro" id="IPR051762">
    <property type="entry name" value="UBF1"/>
</dbReference>
<evidence type="ECO:0000313" key="9">
    <source>
        <dbReference type="Proteomes" id="UP000315496"/>
    </source>
</evidence>
<evidence type="ECO:0000256" key="4">
    <source>
        <dbReference type="PROSITE-ProRule" id="PRU00267"/>
    </source>
</evidence>
<name>A0A4Z1T5E3_GIAMU</name>
<dbReference type="PROSITE" id="PS50118">
    <property type="entry name" value="HMG_BOX_2"/>
    <property type="match status" value="1"/>
</dbReference>
<dbReference type="Proteomes" id="UP000315496">
    <property type="component" value="Chromosome 3"/>
</dbReference>
<dbReference type="PANTHER" id="PTHR46318">
    <property type="entry name" value="UPSTREAM BINDING TRANSCRIPTION FACTOR"/>
    <property type="match status" value="1"/>
</dbReference>
<keyword evidence="3 4" id="KW-0539">Nucleus</keyword>
<accession>A0A4Z1T5E3</accession>
<dbReference type="GO" id="GO:0005634">
    <property type="term" value="C:nucleus"/>
    <property type="evidence" value="ECO:0007669"/>
    <property type="project" value="UniProtKB-SubCell"/>
</dbReference>
<evidence type="ECO:0000259" key="7">
    <source>
        <dbReference type="PROSITE" id="PS50118"/>
    </source>
</evidence>
<proteinExistence type="predicted"/>
<keyword evidence="2 4" id="KW-0238">DNA-binding</keyword>
<dbReference type="EMBL" id="VDLU01000003">
    <property type="protein sequence ID" value="TNJ27739.1"/>
    <property type="molecule type" value="Genomic_DNA"/>
</dbReference>
<feature type="coiled-coil region" evidence="5">
    <location>
        <begin position="48"/>
        <end position="79"/>
    </location>
</feature>
<feature type="domain" description="J" evidence="6">
    <location>
        <begin position="45"/>
        <end position="180"/>
    </location>
</feature>
<keyword evidence="9" id="KW-1185">Reference proteome</keyword>
<feature type="domain" description="HMG box" evidence="7">
    <location>
        <begin position="13"/>
        <end position="77"/>
    </location>
</feature>
<evidence type="ECO:0000256" key="3">
    <source>
        <dbReference type="ARBA" id="ARBA00023242"/>
    </source>
</evidence>
<evidence type="ECO:0000259" key="6">
    <source>
        <dbReference type="PROSITE" id="PS50076"/>
    </source>
</evidence>
<reference evidence="8 9" key="1">
    <citation type="submission" date="2019-05" db="EMBL/GenBank/DDBJ databases">
        <title>The compact genome of Giardia muris reveals important steps in the evolution of intestinal protozoan parasites.</title>
        <authorList>
            <person name="Xu F."/>
            <person name="Jimenez-Gonzalez A."/>
            <person name="Einarsson E."/>
            <person name="Astvaldsson A."/>
            <person name="Peirasmaki D."/>
            <person name="Eckmann L."/>
            <person name="Andersson J.O."/>
            <person name="Svard S.G."/>
            <person name="Jerlstrom-Hultqvist J."/>
        </authorList>
    </citation>
    <scope>NUCLEOTIDE SEQUENCE [LARGE SCALE GENOMIC DNA]</scope>
    <source>
        <strain evidence="8 9">Roberts-Thomson</strain>
    </source>
</reference>
<dbReference type="InterPro" id="IPR001623">
    <property type="entry name" value="DnaJ_domain"/>
</dbReference>